<evidence type="ECO:0000256" key="8">
    <source>
        <dbReference type="ARBA" id="ARBA00022942"/>
    </source>
</evidence>
<dbReference type="EMBL" id="JABFUD020000013">
    <property type="protein sequence ID" value="KAI5071030.1"/>
    <property type="molecule type" value="Genomic_DNA"/>
</dbReference>
<comment type="function">
    <text evidence="10">Plays an important role in control of proteasome function. Inhibits the hydrolysis of protein and peptide substrates by the 20S proteasome. Also inhibits the activation of the proteasome by the proteasome regulatory proteins PA700 and PA28.</text>
</comment>
<proteinExistence type="inferred from homology"/>
<evidence type="ECO:0000259" key="12">
    <source>
        <dbReference type="Pfam" id="PF08577"/>
    </source>
</evidence>
<keyword evidence="6" id="KW-0597">Phosphoprotein</keyword>
<keyword evidence="4" id="KW-0488">Methylation</keyword>
<dbReference type="Pfam" id="PF11566">
    <property type="entry name" value="PI31_Prot_N"/>
    <property type="match status" value="1"/>
</dbReference>
<reference evidence="14" key="1">
    <citation type="submission" date="2021-01" db="EMBL/GenBank/DDBJ databases">
        <title>Adiantum capillus-veneris genome.</title>
        <authorList>
            <person name="Fang Y."/>
            <person name="Liao Q."/>
        </authorList>
    </citation>
    <scope>NUCLEOTIDE SEQUENCE</scope>
    <source>
        <strain evidence="14">H3</strain>
        <tissue evidence="14">Leaf</tissue>
    </source>
</reference>
<evidence type="ECO:0000256" key="6">
    <source>
        <dbReference type="ARBA" id="ARBA00022553"/>
    </source>
</evidence>
<dbReference type="GO" id="GO:0043161">
    <property type="term" value="P:proteasome-mediated ubiquitin-dependent protein catabolic process"/>
    <property type="evidence" value="ECO:0007669"/>
    <property type="project" value="InterPro"/>
</dbReference>
<dbReference type="InterPro" id="IPR021625">
    <property type="entry name" value="PI31_Prot_N"/>
</dbReference>
<dbReference type="InterPro" id="IPR045128">
    <property type="entry name" value="PI31-like"/>
</dbReference>
<dbReference type="GO" id="GO:0005783">
    <property type="term" value="C:endoplasmic reticulum"/>
    <property type="evidence" value="ECO:0007669"/>
    <property type="project" value="UniProtKB-SubCell"/>
</dbReference>
<dbReference type="PANTHER" id="PTHR13266">
    <property type="entry name" value="PROTEASOME INHIBITOR"/>
    <property type="match status" value="1"/>
</dbReference>
<keyword evidence="5" id="KW-0963">Cytoplasm</keyword>
<dbReference type="AlphaFoldDB" id="A0A9D4UNF6"/>
<evidence type="ECO:0000256" key="9">
    <source>
        <dbReference type="ARBA" id="ARBA00022990"/>
    </source>
</evidence>
<dbReference type="PANTHER" id="PTHR13266:SF1">
    <property type="entry name" value="PROTEASOME INHIBITOR PI31 SUBUNIT"/>
    <property type="match status" value="1"/>
</dbReference>
<feature type="domain" description="PI31 proteasome regulator C-terminal" evidence="12">
    <location>
        <begin position="177"/>
        <end position="241"/>
    </location>
</feature>
<evidence type="ECO:0000256" key="1">
    <source>
        <dbReference type="ARBA" id="ARBA00004240"/>
    </source>
</evidence>
<dbReference type="GO" id="GO:0000502">
    <property type="term" value="C:proteasome complex"/>
    <property type="evidence" value="ECO:0007669"/>
    <property type="project" value="UniProtKB-KW"/>
</dbReference>
<evidence type="ECO:0000256" key="4">
    <source>
        <dbReference type="ARBA" id="ARBA00022481"/>
    </source>
</evidence>
<dbReference type="GO" id="GO:0070628">
    <property type="term" value="F:proteasome binding"/>
    <property type="evidence" value="ECO:0007669"/>
    <property type="project" value="InterPro"/>
</dbReference>
<organism evidence="14 15">
    <name type="scientific">Adiantum capillus-veneris</name>
    <name type="common">Maidenhair fern</name>
    <dbReference type="NCBI Taxonomy" id="13818"/>
    <lineage>
        <taxon>Eukaryota</taxon>
        <taxon>Viridiplantae</taxon>
        <taxon>Streptophyta</taxon>
        <taxon>Embryophyta</taxon>
        <taxon>Tracheophyta</taxon>
        <taxon>Polypodiopsida</taxon>
        <taxon>Polypodiidae</taxon>
        <taxon>Polypodiales</taxon>
        <taxon>Pteridineae</taxon>
        <taxon>Pteridaceae</taxon>
        <taxon>Vittarioideae</taxon>
        <taxon>Adiantum</taxon>
    </lineage>
</organism>
<evidence type="ECO:0008006" key="16">
    <source>
        <dbReference type="Google" id="ProtNLM"/>
    </source>
</evidence>
<evidence type="ECO:0000313" key="15">
    <source>
        <dbReference type="Proteomes" id="UP000886520"/>
    </source>
</evidence>
<dbReference type="GO" id="GO:0004866">
    <property type="term" value="F:endopeptidase inhibitor activity"/>
    <property type="evidence" value="ECO:0007669"/>
    <property type="project" value="InterPro"/>
</dbReference>
<feature type="region of interest" description="Disordered" evidence="11">
    <location>
        <begin position="237"/>
        <end position="273"/>
    </location>
</feature>
<evidence type="ECO:0000256" key="10">
    <source>
        <dbReference type="ARBA" id="ARBA00024805"/>
    </source>
</evidence>
<dbReference type="Proteomes" id="UP000886520">
    <property type="component" value="Chromosome 13"/>
</dbReference>
<name>A0A9D4UNF6_ADICA</name>
<sequence length="273" mass="29274">MATEGAFQSAGYSLIAVGSRVPPDLPAGDEEVEEVGIDGWNDMDGAYAFLYSGAGQEGLCKFVLVKCVTVDDKLIVAVTNENDKEALQLEIRVTDYVTPSEGTNYGQLYKRLNELVEQVNSSLLSKLSCPKDKPRIFSKMRDTKEVSIEEEVRQPSILVDEPAPSVRGLRYPPVPGYGSSDLLPGAGAGVFPSSFDPGVGGMLVGPNDPRWGSMGYGEMPTLPDTDRGILPPGARYDPVGPPGFPGFEPGRFTRGRHPPGGGPNPDLEHFSPF</sequence>
<evidence type="ECO:0000256" key="2">
    <source>
        <dbReference type="ARBA" id="ARBA00004496"/>
    </source>
</evidence>
<feature type="domain" description="PI31 proteasome regulator N-terminal" evidence="13">
    <location>
        <begin position="11"/>
        <end position="128"/>
    </location>
</feature>
<comment type="caution">
    <text evidence="14">The sequence shown here is derived from an EMBL/GenBank/DDBJ whole genome shotgun (WGS) entry which is preliminary data.</text>
</comment>
<dbReference type="InterPro" id="IPR013886">
    <property type="entry name" value="PI31_Prot_C"/>
</dbReference>
<keyword evidence="7" id="KW-0256">Endoplasmic reticulum</keyword>
<accession>A0A9D4UNF6</accession>
<comment type="subcellular location">
    <subcellularLocation>
        <location evidence="2">Cytoplasm</location>
    </subcellularLocation>
    <subcellularLocation>
        <location evidence="1">Endoplasmic reticulum</location>
    </subcellularLocation>
</comment>
<evidence type="ECO:0000313" key="14">
    <source>
        <dbReference type="EMBL" id="KAI5071030.1"/>
    </source>
</evidence>
<gene>
    <name evidence="14" type="ORF">GOP47_0013281</name>
</gene>
<keyword evidence="15" id="KW-1185">Reference proteome</keyword>
<keyword evidence="8" id="KW-0647">Proteasome</keyword>
<dbReference type="Gene3D" id="3.40.1000.30">
    <property type="match status" value="1"/>
</dbReference>
<evidence type="ECO:0000256" key="5">
    <source>
        <dbReference type="ARBA" id="ARBA00022490"/>
    </source>
</evidence>
<evidence type="ECO:0000256" key="7">
    <source>
        <dbReference type="ARBA" id="ARBA00022824"/>
    </source>
</evidence>
<protein>
    <recommendedName>
        <fullName evidence="16">Proteasome inhibitor PI31 subunit</fullName>
    </recommendedName>
</protein>
<evidence type="ECO:0000259" key="13">
    <source>
        <dbReference type="Pfam" id="PF11566"/>
    </source>
</evidence>
<dbReference type="Pfam" id="PF08577">
    <property type="entry name" value="PI31_Prot_C"/>
    <property type="match status" value="1"/>
</dbReference>
<comment type="similarity">
    <text evidence="3">Belongs to the proteasome inhibitor PI31 family.</text>
</comment>
<dbReference type="OrthoDB" id="68090at2759"/>
<evidence type="ECO:0000256" key="3">
    <source>
        <dbReference type="ARBA" id="ARBA00006405"/>
    </source>
</evidence>
<evidence type="ECO:0000256" key="11">
    <source>
        <dbReference type="SAM" id="MobiDB-lite"/>
    </source>
</evidence>
<keyword evidence="9" id="KW-0007">Acetylation</keyword>